<keyword evidence="3" id="KW-1185">Reference proteome</keyword>
<reference evidence="2 3" key="1">
    <citation type="journal article" date="2008" name="Nature">
        <title>The Trichoplax genome and the nature of placozoans.</title>
        <authorList>
            <person name="Srivastava M."/>
            <person name="Begovic E."/>
            <person name="Chapman J."/>
            <person name="Putnam N.H."/>
            <person name="Hellsten U."/>
            <person name="Kawashima T."/>
            <person name="Kuo A."/>
            <person name="Mitros T."/>
            <person name="Salamov A."/>
            <person name="Carpenter M.L."/>
            <person name="Signorovitch A.Y."/>
            <person name="Moreno M.A."/>
            <person name="Kamm K."/>
            <person name="Grimwood J."/>
            <person name="Schmutz J."/>
            <person name="Shapiro H."/>
            <person name="Grigoriev I.V."/>
            <person name="Buss L.W."/>
            <person name="Schierwater B."/>
            <person name="Dellaporta S.L."/>
            <person name="Rokhsar D.S."/>
        </authorList>
    </citation>
    <scope>NUCLEOTIDE SEQUENCE [LARGE SCALE GENOMIC DNA]</scope>
    <source>
        <strain evidence="2 3">Grell-BS-1999</strain>
    </source>
</reference>
<organism evidence="2 3">
    <name type="scientific">Trichoplax adhaerens</name>
    <name type="common">Trichoplax reptans</name>
    <dbReference type="NCBI Taxonomy" id="10228"/>
    <lineage>
        <taxon>Eukaryota</taxon>
        <taxon>Metazoa</taxon>
        <taxon>Placozoa</taxon>
        <taxon>Uniplacotomia</taxon>
        <taxon>Trichoplacea</taxon>
        <taxon>Trichoplacidae</taxon>
        <taxon>Trichoplax</taxon>
    </lineage>
</organism>
<dbReference type="EMBL" id="DS985247">
    <property type="protein sequence ID" value="EDV23450.1"/>
    <property type="molecule type" value="Genomic_DNA"/>
</dbReference>
<evidence type="ECO:0000313" key="3">
    <source>
        <dbReference type="Proteomes" id="UP000009022"/>
    </source>
</evidence>
<feature type="region of interest" description="Disordered" evidence="1">
    <location>
        <begin position="1"/>
        <end position="53"/>
    </location>
</feature>
<dbReference type="HOGENOM" id="CLU_2006833_0_0_1"/>
<dbReference type="InParanoid" id="B3S2N7"/>
<dbReference type="GeneID" id="6755573"/>
<dbReference type="AlphaFoldDB" id="B3S2N7"/>
<dbReference type="Proteomes" id="UP000009022">
    <property type="component" value="Unassembled WGS sequence"/>
</dbReference>
<proteinExistence type="predicted"/>
<name>B3S2N7_TRIAD</name>
<protein>
    <submittedName>
        <fullName evidence="2">Uncharacterized protein</fullName>
    </submittedName>
</protein>
<evidence type="ECO:0000313" key="2">
    <source>
        <dbReference type="EMBL" id="EDV23450.1"/>
    </source>
</evidence>
<gene>
    <name evidence="2" type="ORF">TRIADDRAFT_58092</name>
</gene>
<evidence type="ECO:0000256" key="1">
    <source>
        <dbReference type="SAM" id="MobiDB-lite"/>
    </source>
</evidence>
<accession>B3S2N7</accession>
<dbReference type="CTD" id="6755573"/>
<dbReference type="RefSeq" id="XP_002114360.1">
    <property type="nucleotide sequence ID" value="XM_002114324.1"/>
</dbReference>
<feature type="compositionally biased region" description="Low complexity" evidence="1">
    <location>
        <begin position="30"/>
        <end position="49"/>
    </location>
</feature>
<sequence length="124" mass="13651">MATTTSQHRPKGLLSKNSTKNPIRFPLLPNGNNTTSNNNITTNKSTNKSTNKDSSYEYGNILAGSKKRLGKTKINIVEKKDLLVTGIGTIQPTKTYPKDEPFQHEEAPIYSKALLQGIILPVIL</sequence>
<dbReference type="KEGG" id="tad:TRIADDRAFT_58092"/>